<proteinExistence type="predicted"/>
<dbReference type="Pfam" id="PF07719">
    <property type="entry name" value="TPR_2"/>
    <property type="match status" value="1"/>
</dbReference>
<keyword evidence="2 3" id="KW-0802">TPR repeat</keyword>
<dbReference type="PROSITE" id="PS50293">
    <property type="entry name" value="TPR_REGION"/>
    <property type="match status" value="1"/>
</dbReference>
<organism evidence="5">
    <name type="scientific">Melampsora larici-populina (strain 98AG31 / pathotype 3-4-7)</name>
    <name type="common">Poplar leaf rust fungus</name>
    <dbReference type="NCBI Taxonomy" id="747676"/>
    <lineage>
        <taxon>Eukaryota</taxon>
        <taxon>Fungi</taxon>
        <taxon>Dikarya</taxon>
        <taxon>Basidiomycota</taxon>
        <taxon>Pucciniomycotina</taxon>
        <taxon>Pucciniomycetes</taxon>
        <taxon>Pucciniales</taxon>
        <taxon>Melampsoraceae</taxon>
        <taxon>Melampsora</taxon>
    </lineage>
</organism>
<dbReference type="HOGENOM" id="CLU_078033_1_0_1"/>
<protein>
    <submittedName>
        <fullName evidence="4">Uncharacterized protein</fullName>
    </submittedName>
</protein>
<dbReference type="SUPFAM" id="SSF48452">
    <property type="entry name" value="TPR-like"/>
    <property type="match status" value="1"/>
</dbReference>
<dbReference type="InterPro" id="IPR011990">
    <property type="entry name" value="TPR-like_helical_dom_sf"/>
</dbReference>
<reference evidence="5" key="1">
    <citation type="journal article" date="2011" name="Proc. Natl. Acad. Sci. U.S.A.">
        <title>Obligate biotrophy features unraveled by the genomic analysis of rust fungi.</title>
        <authorList>
            <person name="Duplessis S."/>
            <person name="Cuomo C.A."/>
            <person name="Lin Y.-C."/>
            <person name="Aerts A."/>
            <person name="Tisserant E."/>
            <person name="Veneault-Fourrey C."/>
            <person name="Joly D.L."/>
            <person name="Hacquard S."/>
            <person name="Amselem J."/>
            <person name="Cantarel B.L."/>
            <person name="Chiu R."/>
            <person name="Coutinho P.M."/>
            <person name="Feau N."/>
            <person name="Field M."/>
            <person name="Frey P."/>
            <person name="Gelhaye E."/>
            <person name="Goldberg J."/>
            <person name="Grabherr M.G."/>
            <person name="Kodira C.D."/>
            <person name="Kohler A."/>
            <person name="Kuees U."/>
            <person name="Lindquist E.A."/>
            <person name="Lucas S.M."/>
            <person name="Mago R."/>
            <person name="Mauceli E."/>
            <person name="Morin E."/>
            <person name="Murat C."/>
            <person name="Pangilinan J.L."/>
            <person name="Park R."/>
            <person name="Pearson M."/>
            <person name="Quesneville H."/>
            <person name="Rouhier N."/>
            <person name="Sakthikumar S."/>
            <person name="Salamov A.A."/>
            <person name="Schmutz J."/>
            <person name="Selles B."/>
            <person name="Shapiro H."/>
            <person name="Tanguay P."/>
            <person name="Tuskan G.A."/>
            <person name="Henrissat B."/>
            <person name="Van de Peer Y."/>
            <person name="Rouze P."/>
            <person name="Ellis J.G."/>
            <person name="Dodds P.N."/>
            <person name="Schein J.E."/>
            <person name="Zhong S."/>
            <person name="Hamelin R.C."/>
            <person name="Grigoriev I.V."/>
            <person name="Szabo L.J."/>
            <person name="Martin F."/>
        </authorList>
    </citation>
    <scope>NUCLEOTIDE SEQUENCE [LARGE SCALE GENOMIC DNA]</scope>
    <source>
        <strain evidence="5">98AG31 / pathotype 3-4-7</strain>
    </source>
</reference>
<dbReference type="GeneID" id="18927571"/>
<dbReference type="PROSITE" id="PS50005">
    <property type="entry name" value="TPR"/>
    <property type="match status" value="1"/>
</dbReference>
<dbReference type="Pfam" id="PF13181">
    <property type="entry name" value="TPR_8"/>
    <property type="match status" value="1"/>
</dbReference>
<dbReference type="OrthoDB" id="1926212at2759"/>
<name>F4RPI8_MELLP</name>
<dbReference type="EMBL" id="GL883112">
    <property type="protein sequence ID" value="EGG05714.1"/>
    <property type="molecule type" value="Genomic_DNA"/>
</dbReference>
<dbReference type="Gene3D" id="1.25.40.10">
    <property type="entry name" value="Tetratricopeptide repeat domain"/>
    <property type="match status" value="1"/>
</dbReference>
<dbReference type="InterPro" id="IPR051685">
    <property type="entry name" value="Ycf3/AcsC/BcsC/TPR_MFPF"/>
</dbReference>
<dbReference type="InterPro" id="IPR013105">
    <property type="entry name" value="TPR_2"/>
</dbReference>
<gene>
    <name evidence="4" type="ORF">MELLADRAFT_36667</name>
</gene>
<dbReference type="STRING" id="747676.F4RPI8"/>
<dbReference type="eggNOG" id="ENOG502S325">
    <property type="taxonomic scope" value="Eukaryota"/>
</dbReference>
<dbReference type="PANTHER" id="PTHR44943">
    <property type="entry name" value="CELLULOSE SYNTHASE OPERON PROTEIN C"/>
    <property type="match status" value="1"/>
</dbReference>
<keyword evidence="1" id="KW-0677">Repeat</keyword>
<evidence type="ECO:0000313" key="5">
    <source>
        <dbReference type="Proteomes" id="UP000001072"/>
    </source>
</evidence>
<sequence>ASPTSSPPSSQDPLEDESQKLIDSASLLLEKGDIEGAKDLYEKSISIKPTSTSYYNLGITLYQLKKLPEAIKVWETSLNLNPSSDVHTNLASAYILSEPPQPQKALYHLKQAVELDPTDGEIRFNLAAVNEANNHLQDALAEYQHARRLGIKRADQNIRNVCLTLNLSL</sequence>
<feature type="repeat" description="TPR" evidence="3">
    <location>
        <begin position="51"/>
        <end position="84"/>
    </location>
</feature>
<evidence type="ECO:0000256" key="2">
    <source>
        <dbReference type="ARBA" id="ARBA00022803"/>
    </source>
</evidence>
<accession>F4RPI8</accession>
<evidence type="ECO:0000256" key="3">
    <source>
        <dbReference type="PROSITE-ProRule" id="PRU00339"/>
    </source>
</evidence>
<dbReference type="InParanoid" id="F4RPI8"/>
<dbReference type="Proteomes" id="UP000001072">
    <property type="component" value="Unassembled WGS sequence"/>
</dbReference>
<dbReference type="AlphaFoldDB" id="F4RPI8"/>
<keyword evidence="5" id="KW-1185">Reference proteome</keyword>
<dbReference type="InterPro" id="IPR019734">
    <property type="entry name" value="TPR_rpt"/>
</dbReference>
<dbReference type="RefSeq" id="XP_007411203.1">
    <property type="nucleotide sequence ID" value="XM_007411141.1"/>
</dbReference>
<feature type="non-terminal residue" evidence="4">
    <location>
        <position position="1"/>
    </location>
</feature>
<dbReference type="SMART" id="SM00028">
    <property type="entry name" value="TPR"/>
    <property type="match status" value="4"/>
</dbReference>
<dbReference type="PANTHER" id="PTHR44943:SF8">
    <property type="entry name" value="TPR REPEAT-CONTAINING PROTEIN MJ0263"/>
    <property type="match status" value="1"/>
</dbReference>
<evidence type="ECO:0000256" key="1">
    <source>
        <dbReference type="ARBA" id="ARBA00022737"/>
    </source>
</evidence>
<dbReference type="VEuPathDB" id="FungiDB:MELLADRAFT_36667"/>
<evidence type="ECO:0000313" key="4">
    <source>
        <dbReference type="EMBL" id="EGG05714.1"/>
    </source>
</evidence>
<dbReference type="Pfam" id="PF14559">
    <property type="entry name" value="TPR_19"/>
    <property type="match status" value="1"/>
</dbReference>
<dbReference type="KEGG" id="mlr:MELLADRAFT_36667"/>